<organism evidence="1 2">
    <name type="scientific">Roseomonas elaeocarpi</name>
    <dbReference type="NCBI Taxonomy" id="907779"/>
    <lineage>
        <taxon>Bacteria</taxon>
        <taxon>Pseudomonadati</taxon>
        <taxon>Pseudomonadota</taxon>
        <taxon>Alphaproteobacteria</taxon>
        <taxon>Acetobacterales</taxon>
        <taxon>Roseomonadaceae</taxon>
        <taxon>Roseomonas</taxon>
    </lineage>
</organism>
<comment type="caution">
    <text evidence="1">The sequence shown here is derived from an EMBL/GenBank/DDBJ whole genome shotgun (WGS) entry which is preliminary data.</text>
</comment>
<accession>A0ABV6JWK7</accession>
<evidence type="ECO:0000313" key="2">
    <source>
        <dbReference type="Proteomes" id="UP001589865"/>
    </source>
</evidence>
<keyword evidence="2" id="KW-1185">Reference proteome</keyword>
<name>A0ABV6JWK7_9PROT</name>
<proteinExistence type="predicted"/>
<dbReference type="RefSeq" id="WP_377044464.1">
    <property type="nucleotide sequence ID" value="NZ_JBHLUN010000007.1"/>
</dbReference>
<gene>
    <name evidence="1" type="ORF">ACFFGY_10625</name>
</gene>
<evidence type="ECO:0000313" key="1">
    <source>
        <dbReference type="EMBL" id="MFC0408706.1"/>
    </source>
</evidence>
<dbReference type="EMBL" id="JBHLUN010000007">
    <property type="protein sequence ID" value="MFC0408706.1"/>
    <property type="molecule type" value="Genomic_DNA"/>
</dbReference>
<dbReference type="Proteomes" id="UP001589865">
    <property type="component" value="Unassembled WGS sequence"/>
</dbReference>
<protein>
    <submittedName>
        <fullName evidence="1">Uncharacterized protein</fullName>
    </submittedName>
</protein>
<sequence>MNWSLDARVPVILVQSEDAMAEALRAGPSAVLAAGELPARPMVGAVAALSFEVFSSHAVACACCGGRSPAAQALDRLFQARVRGTVAWFDRVVALVPGEAARDMVEGALRDDAVSAARFRMEPVAQAG</sequence>
<reference evidence="1 2" key="1">
    <citation type="submission" date="2024-09" db="EMBL/GenBank/DDBJ databases">
        <authorList>
            <person name="Sun Q."/>
            <person name="Mori K."/>
        </authorList>
    </citation>
    <scope>NUCLEOTIDE SEQUENCE [LARGE SCALE GENOMIC DNA]</scope>
    <source>
        <strain evidence="1 2">TBRC 5777</strain>
    </source>
</reference>